<evidence type="ECO:0000256" key="5">
    <source>
        <dbReference type="ARBA" id="ARBA00023136"/>
    </source>
</evidence>
<dbReference type="GO" id="GO:0042626">
    <property type="term" value="F:ATPase-coupled transmembrane transporter activity"/>
    <property type="evidence" value="ECO:0007669"/>
    <property type="project" value="TreeGrafter"/>
</dbReference>
<dbReference type="GO" id="GO:0005886">
    <property type="term" value="C:plasma membrane"/>
    <property type="evidence" value="ECO:0007669"/>
    <property type="project" value="TreeGrafter"/>
</dbReference>
<keyword evidence="2" id="KW-0813">Transport</keyword>
<keyword evidence="5" id="KW-0472">Membrane</keyword>
<dbReference type="SUPFAM" id="SSF52540">
    <property type="entry name" value="P-loop containing nucleoside triphosphate hydrolases"/>
    <property type="match status" value="1"/>
</dbReference>
<sequence>MIDNKIYSRDSEETPREYVNSDSQNSEQSLKTPLKAEDHIGRYVKLSWENINYYASTKGKTIQILKSVSGHANPGEFLAIMGSSGSGKTSLLNILANRVTSAGQTERTGTITANGKDTKEISISKYAAYVTQDDILLPVLTPRDCLMFYAALRCPGNAKERLAKVEEILSDLNIAKIADNLIGNALALINYSVGHASINADRFSTSSAHSPALVATSNKDLLLLSGIRKVNIKNVYSGWLRNLNSFSFWGQIRNSKPKTKCWYHNRKLSNWSSEMS</sequence>
<accession>A0AAU9IB53</accession>
<evidence type="ECO:0000256" key="4">
    <source>
        <dbReference type="ARBA" id="ARBA00022989"/>
    </source>
</evidence>
<dbReference type="PANTHER" id="PTHR48041:SF139">
    <property type="entry name" value="PROTEIN SCARLET"/>
    <property type="match status" value="1"/>
</dbReference>
<keyword evidence="3" id="KW-0812">Transmembrane</keyword>
<dbReference type="GO" id="GO:0005524">
    <property type="term" value="F:ATP binding"/>
    <property type="evidence" value="ECO:0007669"/>
    <property type="project" value="InterPro"/>
</dbReference>
<evidence type="ECO:0000256" key="6">
    <source>
        <dbReference type="SAM" id="MobiDB-lite"/>
    </source>
</evidence>
<feature type="domain" description="ABC transporter" evidence="7">
    <location>
        <begin position="65"/>
        <end position="195"/>
    </location>
</feature>
<reference evidence="8" key="1">
    <citation type="submission" date="2021-09" db="EMBL/GenBank/DDBJ databases">
        <authorList>
            <consortium name="AG Swart"/>
            <person name="Singh M."/>
            <person name="Singh A."/>
            <person name="Seah K."/>
            <person name="Emmerich C."/>
        </authorList>
    </citation>
    <scope>NUCLEOTIDE SEQUENCE</scope>
    <source>
        <strain evidence="8">ATCC30299</strain>
    </source>
</reference>
<organism evidence="8 9">
    <name type="scientific">Blepharisma stoltei</name>
    <dbReference type="NCBI Taxonomy" id="1481888"/>
    <lineage>
        <taxon>Eukaryota</taxon>
        <taxon>Sar</taxon>
        <taxon>Alveolata</taxon>
        <taxon>Ciliophora</taxon>
        <taxon>Postciliodesmatophora</taxon>
        <taxon>Heterotrichea</taxon>
        <taxon>Heterotrichida</taxon>
        <taxon>Blepharismidae</taxon>
        <taxon>Blepharisma</taxon>
    </lineage>
</organism>
<dbReference type="EMBL" id="CAJZBQ010000002">
    <property type="protein sequence ID" value="CAG9310737.1"/>
    <property type="molecule type" value="Genomic_DNA"/>
</dbReference>
<dbReference type="GO" id="GO:0016887">
    <property type="term" value="F:ATP hydrolysis activity"/>
    <property type="evidence" value="ECO:0007669"/>
    <property type="project" value="InterPro"/>
</dbReference>
<gene>
    <name evidence="8" type="ORF">BSTOLATCC_MIC1577</name>
</gene>
<evidence type="ECO:0000313" key="9">
    <source>
        <dbReference type="Proteomes" id="UP001162131"/>
    </source>
</evidence>
<evidence type="ECO:0000256" key="2">
    <source>
        <dbReference type="ARBA" id="ARBA00022448"/>
    </source>
</evidence>
<evidence type="ECO:0000256" key="3">
    <source>
        <dbReference type="ARBA" id="ARBA00022692"/>
    </source>
</evidence>
<proteinExistence type="predicted"/>
<dbReference type="InterPro" id="IPR027417">
    <property type="entry name" value="P-loop_NTPase"/>
</dbReference>
<dbReference type="AlphaFoldDB" id="A0AAU9IB53"/>
<keyword evidence="4" id="KW-1133">Transmembrane helix</keyword>
<protein>
    <recommendedName>
        <fullName evidence="7">ABC transporter domain-containing protein</fullName>
    </recommendedName>
</protein>
<comment type="subcellular location">
    <subcellularLocation>
        <location evidence="1">Membrane</location>
        <topology evidence="1">Multi-pass membrane protein</topology>
    </subcellularLocation>
</comment>
<comment type="caution">
    <text evidence="8">The sequence shown here is derived from an EMBL/GenBank/DDBJ whole genome shotgun (WGS) entry which is preliminary data.</text>
</comment>
<dbReference type="PANTHER" id="PTHR48041">
    <property type="entry name" value="ABC TRANSPORTER G FAMILY MEMBER 28"/>
    <property type="match status" value="1"/>
</dbReference>
<evidence type="ECO:0000256" key="1">
    <source>
        <dbReference type="ARBA" id="ARBA00004141"/>
    </source>
</evidence>
<feature type="region of interest" description="Disordered" evidence="6">
    <location>
        <begin position="1"/>
        <end position="33"/>
    </location>
</feature>
<name>A0AAU9IB53_9CILI</name>
<dbReference type="Proteomes" id="UP001162131">
    <property type="component" value="Unassembled WGS sequence"/>
</dbReference>
<dbReference type="InterPro" id="IPR003439">
    <property type="entry name" value="ABC_transporter-like_ATP-bd"/>
</dbReference>
<dbReference type="InterPro" id="IPR050352">
    <property type="entry name" value="ABCG_transporters"/>
</dbReference>
<evidence type="ECO:0000313" key="8">
    <source>
        <dbReference type="EMBL" id="CAG9310737.1"/>
    </source>
</evidence>
<dbReference type="Pfam" id="PF00005">
    <property type="entry name" value="ABC_tran"/>
    <property type="match status" value="1"/>
</dbReference>
<keyword evidence="9" id="KW-1185">Reference proteome</keyword>
<feature type="compositionally biased region" description="Polar residues" evidence="6">
    <location>
        <begin position="20"/>
        <end position="31"/>
    </location>
</feature>
<dbReference type="Gene3D" id="3.40.50.300">
    <property type="entry name" value="P-loop containing nucleotide triphosphate hydrolases"/>
    <property type="match status" value="1"/>
</dbReference>
<evidence type="ECO:0000259" key="7">
    <source>
        <dbReference type="Pfam" id="PF00005"/>
    </source>
</evidence>
<feature type="compositionally biased region" description="Basic and acidic residues" evidence="6">
    <location>
        <begin position="1"/>
        <end position="16"/>
    </location>
</feature>